<comment type="cofactor">
    <cofactor evidence="1">
        <name>Mg(2+)</name>
        <dbReference type="ChEBI" id="CHEBI:18420"/>
    </cofactor>
</comment>
<feature type="region of interest" description="Disordered" evidence="6">
    <location>
        <begin position="1"/>
        <end position="29"/>
    </location>
</feature>
<dbReference type="InterPro" id="IPR000086">
    <property type="entry name" value="NUDIX_hydrolase_dom"/>
</dbReference>
<dbReference type="Gene3D" id="3.90.79.10">
    <property type="entry name" value="Nucleoside Triphosphate Pyrophosphohydrolase"/>
    <property type="match status" value="1"/>
</dbReference>
<evidence type="ECO:0000259" key="7">
    <source>
        <dbReference type="PROSITE" id="PS51462"/>
    </source>
</evidence>
<evidence type="ECO:0000256" key="6">
    <source>
        <dbReference type="SAM" id="MobiDB-lite"/>
    </source>
</evidence>
<dbReference type="Pfam" id="PF00293">
    <property type="entry name" value="NUDIX"/>
    <property type="match status" value="1"/>
</dbReference>
<dbReference type="PANTHER" id="PTHR43046">
    <property type="entry name" value="GDP-MANNOSE MANNOSYL HYDROLASE"/>
    <property type="match status" value="1"/>
</dbReference>
<keyword evidence="3 5" id="KW-0378">Hydrolase</keyword>
<name>A0A255GFU8_9ACTN</name>
<dbReference type="InterPro" id="IPR020084">
    <property type="entry name" value="NUDIX_hydrolase_CS"/>
</dbReference>
<comment type="caution">
    <text evidence="8">The sequence shown here is derived from an EMBL/GenBank/DDBJ whole genome shotgun (WGS) entry which is preliminary data.</text>
</comment>
<protein>
    <submittedName>
        <fullName evidence="8">NUDIX hydrolase</fullName>
    </submittedName>
</protein>
<dbReference type="PANTHER" id="PTHR43046:SF12">
    <property type="entry name" value="GDP-MANNOSE MANNOSYL HYDROLASE"/>
    <property type="match status" value="1"/>
</dbReference>
<evidence type="ECO:0000256" key="2">
    <source>
        <dbReference type="ARBA" id="ARBA00005582"/>
    </source>
</evidence>
<evidence type="ECO:0000256" key="1">
    <source>
        <dbReference type="ARBA" id="ARBA00001946"/>
    </source>
</evidence>
<gene>
    <name evidence="8" type="ORF">CGZ94_14845</name>
</gene>
<dbReference type="SUPFAM" id="SSF55811">
    <property type="entry name" value="Nudix"/>
    <property type="match status" value="1"/>
</dbReference>
<organism evidence="8 9">
    <name type="scientific">Enemella evansiae</name>
    <dbReference type="NCBI Taxonomy" id="2016499"/>
    <lineage>
        <taxon>Bacteria</taxon>
        <taxon>Bacillati</taxon>
        <taxon>Actinomycetota</taxon>
        <taxon>Actinomycetes</taxon>
        <taxon>Propionibacteriales</taxon>
        <taxon>Propionibacteriaceae</taxon>
        <taxon>Enemella</taxon>
    </lineage>
</organism>
<evidence type="ECO:0000256" key="3">
    <source>
        <dbReference type="ARBA" id="ARBA00022801"/>
    </source>
</evidence>
<dbReference type="InterPro" id="IPR020476">
    <property type="entry name" value="Nudix_hydrolase"/>
</dbReference>
<comment type="similarity">
    <text evidence="2 5">Belongs to the Nudix hydrolase family.</text>
</comment>
<dbReference type="EMBL" id="NMVO01000015">
    <property type="protein sequence ID" value="OYO11844.1"/>
    <property type="molecule type" value="Genomic_DNA"/>
</dbReference>
<dbReference type="Proteomes" id="UP000215896">
    <property type="component" value="Unassembled WGS sequence"/>
</dbReference>
<feature type="domain" description="Nudix hydrolase" evidence="7">
    <location>
        <begin position="27"/>
        <end position="170"/>
    </location>
</feature>
<evidence type="ECO:0000256" key="4">
    <source>
        <dbReference type="ARBA" id="ARBA00022842"/>
    </source>
</evidence>
<proteinExistence type="inferred from homology"/>
<evidence type="ECO:0000313" key="9">
    <source>
        <dbReference type="Proteomes" id="UP000215896"/>
    </source>
</evidence>
<keyword evidence="9" id="KW-1185">Reference proteome</keyword>
<reference evidence="8 9" key="1">
    <citation type="submission" date="2017-07" db="EMBL/GenBank/DDBJ databases">
        <title>Draft whole genome sequences of clinical Proprionibacteriaceae strains.</title>
        <authorList>
            <person name="Bernier A.-M."/>
            <person name="Bernard K."/>
            <person name="Domingo M.-C."/>
        </authorList>
    </citation>
    <scope>NUCLEOTIDE SEQUENCE [LARGE SCALE GENOMIC DNA]</scope>
    <source>
        <strain evidence="8 9">NML 030167</strain>
    </source>
</reference>
<accession>A0A255GFU8</accession>
<dbReference type="AlphaFoldDB" id="A0A255GFU8"/>
<sequence length="190" mass="21545">MRRVSDPQPAEQATRYQPLPPEQRPHKQRSAVRVVVQAGDEVLLFEDSDPGYPGITWWVVPGGGIDPGETAARAAVREVAEETGLQIAEHQLIGPISRRLAVHGYSDQVLEQTEDFYLVRVPRFVVDTAGFTEDEKITLQSHRWWPLAELRTTTAWIWPRYLLELIGWADEPDGWVHELGRETDESTLAV</sequence>
<evidence type="ECO:0000256" key="5">
    <source>
        <dbReference type="RuleBase" id="RU003476"/>
    </source>
</evidence>
<dbReference type="PROSITE" id="PS51462">
    <property type="entry name" value="NUDIX"/>
    <property type="match status" value="1"/>
</dbReference>
<keyword evidence="4" id="KW-0460">Magnesium</keyword>
<dbReference type="InterPro" id="IPR015797">
    <property type="entry name" value="NUDIX_hydrolase-like_dom_sf"/>
</dbReference>
<dbReference type="PROSITE" id="PS00893">
    <property type="entry name" value="NUDIX_BOX"/>
    <property type="match status" value="1"/>
</dbReference>
<dbReference type="CDD" id="cd04685">
    <property type="entry name" value="NUDIX_Hydrolase"/>
    <property type="match status" value="1"/>
</dbReference>
<dbReference type="PRINTS" id="PR00502">
    <property type="entry name" value="NUDIXFAMILY"/>
</dbReference>
<dbReference type="OrthoDB" id="9804442at2"/>
<evidence type="ECO:0000313" key="8">
    <source>
        <dbReference type="EMBL" id="OYO11844.1"/>
    </source>
</evidence>
<dbReference type="GO" id="GO:0016787">
    <property type="term" value="F:hydrolase activity"/>
    <property type="evidence" value="ECO:0007669"/>
    <property type="project" value="UniProtKB-KW"/>
</dbReference>